<name>A0ABX1NY08_9RHOO</name>
<dbReference type="Proteomes" id="UP000633943">
    <property type="component" value="Unassembled WGS sequence"/>
</dbReference>
<proteinExistence type="predicted"/>
<evidence type="ECO:0000313" key="3">
    <source>
        <dbReference type="Proteomes" id="UP000633943"/>
    </source>
</evidence>
<reference evidence="2 3" key="1">
    <citation type="submission" date="2019-12" db="EMBL/GenBank/DDBJ databases">
        <title>Comparative genomics gives insights into the taxonomy of the Azoarcus-Aromatoleum group and reveals separate origins of nif in the plant-associated Azoarcus and non-plant-associated Aromatoleum sub-groups.</title>
        <authorList>
            <person name="Lafos M."/>
            <person name="Maluk M."/>
            <person name="Batista M."/>
            <person name="Junghare M."/>
            <person name="Carmona M."/>
            <person name="Faoro H."/>
            <person name="Cruz L.M."/>
            <person name="Battistoni F."/>
            <person name="De Souza E."/>
            <person name="Pedrosa F."/>
            <person name="Chen W.-M."/>
            <person name="Poole P.S."/>
            <person name="Dixon R.A."/>
            <person name="James E.K."/>
        </authorList>
    </citation>
    <scope>NUCLEOTIDE SEQUENCE [LARGE SCALE GENOMIC DNA]</scope>
    <source>
        <strain evidence="2 3">PbN1</strain>
    </source>
</reference>
<protein>
    <submittedName>
        <fullName evidence="2">Nitrogen fixation protein NifQ</fullName>
    </submittedName>
</protein>
<dbReference type="RefSeq" id="WP_169203452.1">
    <property type="nucleotide sequence ID" value="NZ_CP059467.1"/>
</dbReference>
<keyword evidence="3" id="KW-1185">Reference proteome</keyword>
<accession>A0ABX1NY08</accession>
<evidence type="ECO:0000313" key="2">
    <source>
        <dbReference type="EMBL" id="NMG16896.1"/>
    </source>
</evidence>
<feature type="region of interest" description="Disordered" evidence="1">
    <location>
        <begin position="1"/>
        <end position="31"/>
    </location>
</feature>
<comment type="caution">
    <text evidence="2">The sequence shown here is derived from an EMBL/GenBank/DDBJ whole genome shotgun (WGS) entry which is preliminary data.</text>
</comment>
<gene>
    <name evidence="2" type="ORF">GPA24_15405</name>
</gene>
<sequence>MKIVRTSPRWPAPSQSGMSRRMPGRDREDAGAARDHTLMLRAISGVLRNAQCGELPVFAWTLGLPQQALLEMVERCFPELGALEGLSDMQYASLKAAQPPYFQALVALLMTRRTAGVDEHVATWLAHAIAAACHGERHLWEDLDLGGRDDVSRLLERYFHPLYLANSRNLRWKRFLFAELGAVLGRTDCLPPGCHRCDQHRVCFPESKAQGVSVHDGIDQEEH</sequence>
<dbReference type="InterPro" id="IPR006975">
    <property type="entry name" value="NifQ"/>
</dbReference>
<evidence type="ECO:0000256" key="1">
    <source>
        <dbReference type="SAM" id="MobiDB-lite"/>
    </source>
</evidence>
<organism evidence="2 3">
    <name type="scientific">Aromatoleum bremense</name>
    <dbReference type="NCBI Taxonomy" id="76115"/>
    <lineage>
        <taxon>Bacteria</taxon>
        <taxon>Pseudomonadati</taxon>
        <taxon>Pseudomonadota</taxon>
        <taxon>Betaproteobacteria</taxon>
        <taxon>Rhodocyclales</taxon>
        <taxon>Rhodocyclaceae</taxon>
        <taxon>Aromatoleum</taxon>
    </lineage>
</organism>
<dbReference type="Pfam" id="PF04891">
    <property type="entry name" value="NifQ"/>
    <property type="match status" value="1"/>
</dbReference>
<dbReference type="EMBL" id="WTVP01000051">
    <property type="protein sequence ID" value="NMG16896.1"/>
    <property type="molecule type" value="Genomic_DNA"/>
</dbReference>